<evidence type="ECO:0000313" key="2">
    <source>
        <dbReference type="EMBL" id="KAK4152928.1"/>
    </source>
</evidence>
<comment type="caution">
    <text evidence="2">The sequence shown here is derived from an EMBL/GenBank/DDBJ whole genome shotgun (WGS) entry which is preliminary data.</text>
</comment>
<sequence>MHALLFLVSALSASVWAAPTFPNLSPDASIPDNIRTLSEYFNLLASKVQDSRLLAVPPVCDLSRMSLPAGASDLPAPSPGLTLKHIAIGRGTQNYTCDPATPGEAPKAVGALATLFNASCVVATSPELASTLGRAALHFPVAQSEPSQRLAPSNLGVSGVHYFRDATTAFFNLDVAPAWQIGEIPCAKNASTPAPADAPRGLQREAAVAWLKLNARPGATGGLQEVYRVETVGGSPPATCAGMKDSFEVQYATQ</sequence>
<name>A0AAN6VJY6_9PEZI</name>
<dbReference type="AlphaFoldDB" id="A0AAN6VJY6"/>
<protein>
    <recommendedName>
        <fullName evidence="4">Malate dehydrogenase</fullName>
    </recommendedName>
</protein>
<dbReference type="InterPro" id="IPR021851">
    <property type="entry name" value="DUF3455"/>
</dbReference>
<dbReference type="PANTHER" id="PTHR35567">
    <property type="entry name" value="MALATE DEHYDROGENASE (AFU_ORTHOLOGUE AFUA_2G13800)"/>
    <property type="match status" value="1"/>
</dbReference>
<proteinExistence type="predicted"/>
<dbReference type="EMBL" id="MU856956">
    <property type="protein sequence ID" value="KAK4152928.1"/>
    <property type="molecule type" value="Genomic_DNA"/>
</dbReference>
<feature type="signal peptide" evidence="1">
    <location>
        <begin position="1"/>
        <end position="17"/>
    </location>
</feature>
<dbReference type="PANTHER" id="PTHR35567:SF1">
    <property type="entry name" value="CONSERVED FUNGAL PROTEIN (AFU_ORTHOLOGUE AFUA_1G14230)"/>
    <property type="match status" value="1"/>
</dbReference>
<reference evidence="2" key="1">
    <citation type="journal article" date="2023" name="Mol. Phylogenet. Evol.">
        <title>Genome-scale phylogeny and comparative genomics of the fungal order Sordariales.</title>
        <authorList>
            <person name="Hensen N."/>
            <person name="Bonometti L."/>
            <person name="Westerberg I."/>
            <person name="Brannstrom I.O."/>
            <person name="Guillou S."/>
            <person name="Cros-Aarteil S."/>
            <person name="Calhoun S."/>
            <person name="Haridas S."/>
            <person name="Kuo A."/>
            <person name="Mondo S."/>
            <person name="Pangilinan J."/>
            <person name="Riley R."/>
            <person name="LaButti K."/>
            <person name="Andreopoulos B."/>
            <person name="Lipzen A."/>
            <person name="Chen C."/>
            <person name="Yan M."/>
            <person name="Daum C."/>
            <person name="Ng V."/>
            <person name="Clum A."/>
            <person name="Steindorff A."/>
            <person name="Ohm R.A."/>
            <person name="Martin F."/>
            <person name="Silar P."/>
            <person name="Natvig D.O."/>
            <person name="Lalanne C."/>
            <person name="Gautier V."/>
            <person name="Ament-Velasquez S.L."/>
            <person name="Kruys A."/>
            <person name="Hutchinson M.I."/>
            <person name="Powell A.J."/>
            <person name="Barry K."/>
            <person name="Miller A.N."/>
            <person name="Grigoriev I.V."/>
            <person name="Debuchy R."/>
            <person name="Gladieux P."/>
            <person name="Hiltunen Thoren M."/>
            <person name="Johannesson H."/>
        </authorList>
    </citation>
    <scope>NUCLEOTIDE SEQUENCE</scope>
    <source>
        <strain evidence="2">CBS 538.74</strain>
    </source>
</reference>
<dbReference type="Proteomes" id="UP001302745">
    <property type="component" value="Unassembled WGS sequence"/>
</dbReference>
<keyword evidence="3" id="KW-1185">Reference proteome</keyword>
<feature type="chain" id="PRO_5042908302" description="Malate dehydrogenase" evidence="1">
    <location>
        <begin position="18"/>
        <end position="254"/>
    </location>
</feature>
<organism evidence="2 3">
    <name type="scientific">Chaetomidium leptoderma</name>
    <dbReference type="NCBI Taxonomy" id="669021"/>
    <lineage>
        <taxon>Eukaryota</taxon>
        <taxon>Fungi</taxon>
        <taxon>Dikarya</taxon>
        <taxon>Ascomycota</taxon>
        <taxon>Pezizomycotina</taxon>
        <taxon>Sordariomycetes</taxon>
        <taxon>Sordariomycetidae</taxon>
        <taxon>Sordariales</taxon>
        <taxon>Chaetomiaceae</taxon>
        <taxon>Chaetomidium</taxon>
    </lineage>
</organism>
<evidence type="ECO:0008006" key="4">
    <source>
        <dbReference type="Google" id="ProtNLM"/>
    </source>
</evidence>
<keyword evidence="1" id="KW-0732">Signal</keyword>
<gene>
    <name evidence="2" type="ORF">C8A00DRAFT_15803</name>
</gene>
<reference evidence="2" key="2">
    <citation type="submission" date="2023-05" db="EMBL/GenBank/DDBJ databases">
        <authorList>
            <consortium name="Lawrence Berkeley National Laboratory"/>
            <person name="Steindorff A."/>
            <person name="Hensen N."/>
            <person name="Bonometti L."/>
            <person name="Westerberg I."/>
            <person name="Brannstrom I.O."/>
            <person name="Guillou S."/>
            <person name="Cros-Aarteil S."/>
            <person name="Calhoun S."/>
            <person name="Haridas S."/>
            <person name="Kuo A."/>
            <person name="Mondo S."/>
            <person name="Pangilinan J."/>
            <person name="Riley R."/>
            <person name="Labutti K."/>
            <person name="Andreopoulos B."/>
            <person name="Lipzen A."/>
            <person name="Chen C."/>
            <person name="Yanf M."/>
            <person name="Daum C."/>
            <person name="Ng V."/>
            <person name="Clum A."/>
            <person name="Ohm R."/>
            <person name="Martin F."/>
            <person name="Silar P."/>
            <person name="Natvig D."/>
            <person name="Lalanne C."/>
            <person name="Gautier V."/>
            <person name="Ament-Velasquez S.L."/>
            <person name="Kruys A."/>
            <person name="Hutchinson M.I."/>
            <person name="Powell A.J."/>
            <person name="Barry K."/>
            <person name="Miller A.N."/>
            <person name="Grigoriev I.V."/>
            <person name="Debuchy R."/>
            <person name="Gladieux P."/>
            <person name="Thoren M.H."/>
            <person name="Johannesson H."/>
        </authorList>
    </citation>
    <scope>NUCLEOTIDE SEQUENCE</scope>
    <source>
        <strain evidence="2">CBS 538.74</strain>
    </source>
</reference>
<accession>A0AAN6VJY6</accession>
<evidence type="ECO:0000256" key="1">
    <source>
        <dbReference type="SAM" id="SignalP"/>
    </source>
</evidence>
<dbReference type="Pfam" id="PF11937">
    <property type="entry name" value="DUF3455"/>
    <property type="match status" value="1"/>
</dbReference>
<evidence type="ECO:0000313" key="3">
    <source>
        <dbReference type="Proteomes" id="UP001302745"/>
    </source>
</evidence>